<protein>
    <recommendedName>
        <fullName evidence="3">F-box associated domain-containing protein</fullName>
    </recommendedName>
</protein>
<gene>
    <name evidence="1" type="primary">Cnig_chr_III.g8625</name>
    <name evidence="1" type="ORF">B9Z55_008625</name>
</gene>
<dbReference type="EMBL" id="PDUG01000003">
    <property type="protein sequence ID" value="PIC41090.1"/>
    <property type="molecule type" value="Genomic_DNA"/>
</dbReference>
<evidence type="ECO:0000313" key="2">
    <source>
        <dbReference type="Proteomes" id="UP000230233"/>
    </source>
</evidence>
<evidence type="ECO:0000313" key="1">
    <source>
        <dbReference type="EMBL" id="PIC41090.1"/>
    </source>
</evidence>
<name>A0A2G5UNK9_9PELO</name>
<dbReference type="Proteomes" id="UP000230233">
    <property type="component" value="Chromosome III"/>
</dbReference>
<sequence>METEPARNEKPKPEFRLMDLKYWCRRQLISHWDYKNQIAFSHCSKESFELVKSLNQQPRISIQLNGLESITVSIGDETVGRASRSFKINLVDEWNFDEGIPINFGLNARDAFVHLCEMYHHKELTIHLNLESKTPVDAIRNVIDGFPINTVVYSDGSMSREKKAYIKSVLELLLPSKMLLIARSPYDWYPEFRNKVLQFEYETLTLQCPKQINLLDVKSIHTEISITTCPFEIRKTLITTQHFQGFIRKWIKSEVYPKFKTMLIHACSSDMEENYQQKILDGVLYQRLPNDWKYENVPKFTLWWMSSHVNGVFEVQREADGQKAVICFESFAQAVLWKFCVVPSLPDVKFDLLSI</sequence>
<accession>A0A2G5UNK9</accession>
<dbReference type="InterPro" id="IPR053222">
    <property type="entry name" value="Zygotic_Embryogenesis-Asso"/>
</dbReference>
<keyword evidence="2" id="KW-1185">Reference proteome</keyword>
<reference evidence="2" key="1">
    <citation type="submission" date="2017-10" db="EMBL/GenBank/DDBJ databases">
        <title>Rapid genome shrinkage in a self-fertile nematode reveals novel sperm competition proteins.</title>
        <authorList>
            <person name="Yin D."/>
            <person name="Schwarz E.M."/>
            <person name="Thomas C.G."/>
            <person name="Felde R.L."/>
            <person name="Korf I.F."/>
            <person name="Cutter A.D."/>
            <person name="Schartner C.M."/>
            <person name="Ralston E.J."/>
            <person name="Meyer B.J."/>
            <person name="Haag E.S."/>
        </authorList>
    </citation>
    <scope>NUCLEOTIDE SEQUENCE [LARGE SCALE GENOMIC DNA]</scope>
    <source>
        <strain evidence="2">JU1422</strain>
    </source>
</reference>
<evidence type="ECO:0008006" key="3">
    <source>
        <dbReference type="Google" id="ProtNLM"/>
    </source>
</evidence>
<proteinExistence type="predicted"/>
<dbReference type="PANTHER" id="PTHR22899">
    <property type="entry name" value="CYCLIN-RELATED F-BOX FAMILY"/>
    <property type="match status" value="1"/>
</dbReference>
<organism evidence="1 2">
    <name type="scientific">Caenorhabditis nigoni</name>
    <dbReference type="NCBI Taxonomy" id="1611254"/>
    <lineage>
        <taxon>Eukaryota</taxon>
        <taxon>Metazoa</taxon>
        <taxon>Ecdysozoa</taxon>
        <taxon>Nematoda</taxon>
        <taxon>Chromadorea</taxon>
        <taxon>Rhabditida</taxon>
        <taxon>Rhabditina</taxon>
        <taxon>Rhabditomorpha</taxon>
        <taxon>Rhabditoidea</taxon>
        <taxon>Rhabditidae</taxon>
        <taxon>Peloderinae</taxon>
        <taxon>Caenorhabditis</taxon>
    </lineage>
</organism>
<comment type="caution">
    <text evidence="1">The sequence shown here is derived from an EMBL/GenBank/DDBJ whole genome shotgun (WGS) entry which is preliminary data.</text>
</comment>
<dbReference type="PANTHER" id="PTHR22899:SF0">
    <property type="entry name" value="F-BOX ASSOCIATED DOMAIN-CONTAINING PROTEIN-RELATED"/>
    <property type="match status" value="1"/>
</dbReference>
<dbReference type="AlphaFoldDB" id="A0A2G5UNK9"/>